<sequence length="443" mass="47916">MKQSVMKKMTVFFIAISMLSVSFLGTASASTAPASAPIRNIMNGNFETGDFTFWTVTGNAFSVVSDTNWGWGGDFNQKGKYHVWGYKNAGDAGTGTLQSKGFTIWGGKYIDFLISGGNDLDNLYVALVDGTNGQILAKATGNNDESYRRVIFDVTPFQYKSVYFKIVDNSTTPWGHINVDDIHTTADTPFSDSYSTLPNHDFEDGNLNGWIVNSGNAFSAEDVTSDSTYWDGQPFNQSGTYHLWSYKVGGDADTGVMQSNFFRIGGQGKIDFLISGGNDINNEYVALVRGSDGKELFKATGSNSEQYTRVSWDASVYGGDYVYVKIVDKATGDWGHINLDDLNVQAVNYSVKNDITPPTAPTNLVVTNRTSTSVTVSWTASTDNIGVTGYNFKNNGSSTPTYSTETSRTFNGMSPGGTYNISVSAIDAAGNESADSNTVVVQN</sequence>
<organism evidence="3 4">
    <name type="scientific">Paenibacillus durus</name>
    <name type="common">Paenibacillus azotofixans</name>
    <dbReference type="NCBI Taxonomy" id="44251"/>
    <lineage>
        <taxon>Bacteria</taxon>
        <taxon>Bacillati</taxon>
        <taxon>Bacillota</taxon>
        <taxon>Bacilli</taxon>
        <taxon>Bacillales</taxon>
        <taxon>Paenibacillaceae</taxon>
        <taxon>Paenibacillus</taxon>
    </lineage>
</organism>
<dbReference type="AlphaFoldDB" id="A0A089IQX8"/>
<dbReference type="SMART" id="SM00060">
    <property type="entry name" value="FN3"/>
    <property type="match status" value="1"/>
</dbReference>
<proteinExistence type="predicted"/>
<dbReference type="Pfam" id="PF00041">
    <property type="entry name" value="fn3"/>
    <property type="match status" value="1"/>
</dbReference>
<dbReference type="eggNOG" id="COG1621">
    <property type="taxonomic scope" value="Bacteria"/>
</dbReference>
<keyword evidence="4" id="KW-1185">Reference proteome</keyword>
<feature type="signal peptide" evidence="1">
    <location>
        <begin position="1"/>
        <end position="29"/>
    </location>
</feature>
<accession>A0A089IQX8</accession>
<gene>
    <name evidence="3" type="ORF">PDUR_05055</name>
</gene>
<dbReference type="InterPro" id="IPR003961">
    <property type="entry name" value="FN3_dom"/>
</dbReference>
<feature type="domain" description="Fibronectin type-III" evidence="2">
    <location>
        <begin position="360"/>
        <end position="443"/>
    </location>
</feature>
<dbReference type="Gene3D" id="2.60.120.260">
    <property type="entry name" value="Galactose-binding domain-like"/>
    <property type="match status" value="2"/>
</dbReference>
<dbReference type="PROSITE" id="PS50853">
    <property type="entry name" value="FN3"/>
    <property type="match status" value="1"/>
</dbReference>
<dbReference type="InterPro" id="IPR013783">
    <property type="entry name" value="Ig-like_fold"/>
</dbReference>
<keyword evidence="1" id="KW-0732">Signal</keyword>
<evidence type="ECO:0000256" key="1">
    <source>
        <dbReference type="SAM" id="SignalP"/>
    </source>
</evidence>
<evidence type="ECO:0000259" key="2">
    <source>
        <dbReference type="PROSITE" id="PS50853"/>
    </source>
</evidence>
<dbReference type="InterPro" id="IPR036116">
    <property type="entry name" value="FN3_sf"/>
</dbReference>
<dbReference type="EMBL" id="CP009288">
    <property type="protein sequence ID" value="AIQ11414.1"/>
    <property type="molecule type" value="Genomic_DNA"/>
</dbReference>
<dbReference type="Gene3D" id="2.60.40.10">
    <property type="entry name" value="Immunoglobulins"/>
    <property type="match status" value="1"/>
</dbReference>
<protein>
    <recommendedName>
        <fullName evidence="2">Fibronectin type-III domain-containing protein</fullName>
    </recommendedName>
</protein>
<dbReference type="RefSeq" id="WP_042205325.1">
    <property type="nucleotide sequence ID" value="NZ_CP009288.1"/>
</dbReference>
<reference evidence="3 4" key="1">
    <citation type="submission" date="2014-08" db="EMBL/GenBank/DDBJ databases">
        <title>Comparative genomics of the Paenibacillus odorifer group.</title>
        <authorList>
            <person name="den Bakker H.C."/>
            <person name="Tsai Y.-C."/>
            <person name="Martin N."/>
            <person name="Korlach J."/>
            <person name="Wiedmann M."/>
        </authorList>
    </citation>
    <scope>NUCLEOTIDE SEQUENCE [LARGE SCALE GENOMIC DNA]</scope>
    <source>
        <strain evidence="3 4">DSM 1735</strain>
    </source>
</reference>
<dbReference type="OrthoDB" id="2597697at2"/>
<evidence type="ECO:0000313" key="4">
    <source>
        <dbReference type="Proteomes" id="UP000029409"/>
    </source>
</evidence>
<dbReference type="CDD" id="cd00063">
    <property type="entry name" value="FN3"/>
    <property type="match status" value="1"/>
</dbReference>
<dbReference type="eggNOG" id="COG4733">
    <property type="taxonomic scope" value="Bacteria"/>
</dbReference>
<feature type="chain" id="PRO_5001843840" description="Fibronectin type-III domain-containing protein" evidence="1">
    <location>
        <begin position="30"/>
        <end position="443"/>
    </location>
</feature>
<dbReference type="SUPFAM" id="SSF49265">
    <property type="entry name" value="Fibronectin type III"/>
    <property type="match status" value="1"/>
</dbReference>
<dbReference type="STRING" id="44251.PDUR_05055"/>
<dbReference type="KEGG" id="pdu:PDUR_05055"/>
<name>A0A089IQX8_PAEDU</name>
<evidence type="ECO:0000313" key="3">
    <source>
        <dbReference type="EMBL" id="AIQ11414.1"/>
    </source>
</evidence>
<dbReference type="Proteomes" id="UP000029409">
    <property type="component" value="Chromosome"/>
</dbReference>